<name>A0AA48RIP9_9BACL</name>
<dbReference type="RefSeq" id="WP_304414569.1">
    <property type="nucleotide sequence ID" value="NZ_OY569118.1"/>
</dbReference>
<evidence type="ECO:0000313" key="2">
    <source>
        <dbReference type="EMBL" id="CAJ1003714.1"/>
    </source>
</evidence>
<dbReference type="GO" id="GO:0016491">
    <property type="term" value="F:oxidoreductase activity"/>
    <property type="evidence" value="ECO:0007669"/>
    <property type="project" value="InterPro"/>
</dbReference>
<protein>
    <submittedName>
        <fullName evidence="2">Rubrerythrin family protein</fullName>
    </submittedName>
</protein>
<organism evidence="2 3">
    <name type="scientific">Brevibacillus aydinogluensis</name>
    <dbReference type="NCBI Taxonomy" id="927786"/>
    <lineage>
        <taxon>Bacteria</taxon>
        <taxon>Bacillati</taxon>
        <taxon>Bacillota</taxon>
        <taxon>Bacilli</taxon>
        <taxon>Bacillales</taxon>
        <taxon>Paenibacillaceae</taxon>
        <taxon>Brevibacillus</taxon>
    </lineage>
</organism>
<keyword evidence="3" id="KW-1185">Reference proteome</keyword>
<dbReference type="SUPFAM" id="SSF47240">
    <property type="entry name" value="Ferritin-like"/>
    <property type="match status" value="1"/>
</dbReference>
<dbReference type="Gene3D" id="1.20.1260.10">
    <property type="match status" value="1"/>
</dbReference>
<evidence type="ECO:0000313" key="3">
    <source>
        <dbReference type="Proteomes" id="UP001189619"/>
    </source>
</evidence>
<feature type="domain" description="Rubrerythrin diiron-binding" evidence="1">
    <location>
        <begin position="35"/>
        <end position="156"/>
    </location>
</feature>
<dbReference type="InterPro" id="IPR009078">
    <property type="entry name" value="Ferritin-like_SF"/>
</dbReference>
<dbReference type="InterPro" id="IPR012347">
    <property type="entry name" value="Ferritin-like"/>
</dbReference>
<gene>
    <name evidence="2" type="ORF">BSPP4475_15440</name>
</gene>
<evidence type="ECO:0000259" key="1">
    <source>
        <dbReference type="Pfam" id="PF02915"/>
    </source>
</evidence>
<proteinExistence type="predicted"/>
<dbReference type="AlphaFoldDB" id="A0AA48RIP9"/>
<reference evidence="2" key="1">
    <citation type="submission" date="2023-07" db="EMBL/GenBank/DDBJ databases">
        <authorList>
            <person name="Ivanov I."/>
            <person name="Teneva D."/>
            <person name="Stoikov I."/>
        </authorList>
    </citation>
    <scope>NUCLEOTIDE SEQUENCE</scope>
    <source>
        <strain evidence="2">4475</strain>
    </source>
</reference>
<accession>A0AA48RIP9</accession>
<dbReference type="Proteomes" id="UP001189619">
    <property type="component" value="Chromosome"/>
</dbReference>
<dbReference type="EMBL" id="OY569118">
    <property type="protein sequence ID" value="CAJ1003714.1"/>
    <property type="molecule type" value="Genomic_DNA"/>
</dbReference>
<dbReference type="Pfam" id="PF02915">
    <property type="entry name" value="Rubrerythrin"/>
    <property type="match status" value="1"/>
</dbReference>
<dbReference type="GO" id="GO:0046872">
    <property type="term" value="F:metal ion binding"/>
    <property type="evidence" value="ECO:0007669"/>
    <property type="project" value="InterPro"/>
</dbReference>
<dbReference type="KEGG" id="bayd:BSPP4475_15440"/>
<sequence length="162" mass="19542">MSGYWYGPFQYTSYLPVRLAALEGYDERMKVVLRMLQEGIAGERRDELLYDFLIEQAPTEQEKQVIAGIREDERRHRRLFLQIYGQLTGQRPAAHYEIEALQPPVSYLDGIEQALFDELKTFERYRTIYKYMLLQYRDTVFEIMTDELKHASYYNWLYARNR</sequence>
<dbReference type="CDD" id="cd00657">
    <property type="entry name" value="Ferritin_like"/>
    <property type="match status" value="1"/>
</dbReference>
<dbReference type="InterPro" id="IPR003251">
    <property type="entry name" value="Rr_diiron-bd_dom"/>
</dbReference>